<comment type="subcellular location">
    <subcellularLocation>
        <location evidence="4">Cell membrane</location>
        <topology evidence="4">Peripheral membrane protein</topology>
        <orientation evidence="4">Cytoplasmic side</orientation>
    </subcellularLocation>
</comment>
<feature type="binding site" evidence="4">
    <location>
        <position position="213"/>
    </location>
    <ligand>
        <name>Mg(2+)</name>
        <dbReference type="ChEBI" id="CHEBI:18420"/>
        <label>2</label>
    </ligand>
</feature>
<dbReference type="EC" id="3.1.3.7" evidence="4"/>
<accession>A0ABS9KJ01</accession>
<reference evidence="5" key="2">
    <citation type="submission" date="2024-05" db="EMBL/GenBank/DDBJ databases">
        <title>Rhodohalobacter halophilus gen. nov., sp. nov., a moderately halophilic member of the family Balneolaceae.</title>
        <authorList>
            <person name="Xia J."/>
        </authorList>
    </citation>
    <scope>NUCLEOTIDE SEQUENCE</scope>
    <source>
        <strain evidence="5">WB101</strain>
    </source>
</reference>
<dbReference type="PROSITE" id="PS00629">
    <property type="entry name" value="IMP_1"/>
    <property type="match status" value="1"/>
</dbReference>
<feature type="binding site" evidence="4">
    <location>
        <position position="84"/>
    </location>
    <ligand>
        <name>Mg(2+)</name>
        <dbReference type="ChEBI" id="CHEBI:18420"/>
        <label>2</label>
    </ligand>
</feature>
<feature type="binding site" evidence="4">
    <location>
        <position position="213"/>
    </location>
    <ligand>
        <name>substrate</name>
    </ligand>
</feature>
<dbReference type="Gene3D" id="3.40.190.80">
    <property type="match status" value="1"/>
</dbReference>
<dbReference type="PRINTS" id="PR00377">
    <property type="entry name" value="IMPHPHTASES"/>
</dbReference>
<dbReference type="InterPro" id="IPR006240">
    <property type="entry name" value="CysQ"/>
</dbReference>
<evidence type="ECO:0000313" key="6">
    <source>
        <dbReference type="Proteomes" id="UP001165366"/>
    </source>
</evidence>
<dbReference type="PANTHER" id="PTHR43028:SF5">
    <property type="entry name" value="3'(2'),5'-BISPHOSPHATE NUCLEOTIDASE 1"/>
    <property type="match status" value="1"/>
</dbReference>
<keyword evidence="4" id="KW-1003">Cell membrane</keyword>
<protein>
    <recommendedName>
        <fullName evidence="4">3'(2'),5'-bisphosphate nucleotidase CysQ</fullName>
        <ecNumber evidence="4">3.1.3.7</ecNumber>
    </recommendedName>
    <alternativeName>
        <fullName evidence="4">3'(2'),5-bisphosphonucleoside 3'(2')-phosphohydrolase</fullName>
    </alternativeName>
    <alternativeName>
        <fullName evidence="4">3'-phosphoadenosine 5'-phosphate phosphatase</fullName>
        <shortName evidence="4">PAP phosphatase</shortName>
    </alternativeName>
</protein>
<sequence length="251" mass="27791">MTISETLIDISADAGEAILNYYKDEIKVETKDDESPLTKADLASHHVIVDALRKLTPETPVISEESGLPKYEERKEWKKYWLVDPLDGTKEFIKKNGEFTVNIALIENNKPVIGVVHIPAKKITYIGQKSLGSYKIDSDGNKTEVISTIPGKNKKVSIVTSRSHGSSDTEDRIEKMGFIVGKSVPAGSSLKFCLVAEGTADIYPRFGPTMEWDTAAGDAVFRYSGKDGERYSPLEYNKPSMKNGEFVIGHK</sequence>
<keyword evidence="3 4" id="KW-0460">Magnesium</keyword>
<dbReference type="Gene3D" id="3.30.540.10">
    <property type="entry name" value="Fructose-1,6-Bisphosphatase, subunit A, domain 1"/>
    <property type="match status" value="1"/>
</dbReference>
<dbReference type="InterPro" id="IPR000760">
    <property type="entry name" value="Inositol_monophosphatase-like"/>
</dbReference>
<comment type="function">
    <text evidence="4">Converts adenosine-3',5'-bisphosphate (PAP) to AMP.</text>
</comment>
<dbReference type="GO" id="GO:0008441">
    <property type="term" value="F:3'(2'),5'-bisphosphate nucleotidase activity"/>
    <property type="evidence" value="ECO:0007669"/>
    <property type="project" value="UniProtKB-EC"/>
</dbReference>
<evidence type="ECO:0000256" key="4">
    <source>
        <dbReference type="HAMAP-Rule" id="MF_02095"/>
    </source>
</evidence>
<feature type="binding site" evidence="4">
    <location>
        <position position="64"/>
    </location>
    <ligand>
        <name>substrate</name>
    </ligand>
</feature>
<comment type="cofactor">
    <cofactor evidence="4">
        <name>Mg(2+)</name>
        <dbReference type="ChEBI" id="CHEBI:18420"/>
    </cofactor>
</comment>
<organism evidence="5 6">
    <name type="scientific">Rhodohalobacter sulfatireducens</name>
    <dbReference type="NCBI Taxonomy" id="2911366"/>
    <lineage>
        <taxon>Bacteria</taxon>
        <taxon>Pseudomonadati</taxon>
        <taxon>Balneolota</taxon>
        <taxon>Balneolia</taxon>
        <taxon>Balneolales</taxon>
        <taxon>Balneolaceae</taxon>
        <taxon>Rhodohalobacter</taxon>
    </lineage>
</organism>
<dbReference type="InterPro" id="IPR050725">
    <property type="entry name" value="CysQ/Inositol_MonoPase"/>
</dbReference>
<feature type="binding site" evidence="4">
    <location>
        <position position="64"/>
    </location>
    <ligand>
        <name>Mg(2+)</name>
        <dbReference type="ChEBI" id="CHEBI:18420"/>
        <label>1</label>
    </ligand>
</feature>
<dbReference type="InterPro" id="IPR020583">
    <property type="entry name" value="Inositol_monoP_metal-BS"/>
</dbReference>
<dbReference type="Proteomes" id="UP001165366">
    <property type="component" value="Unassembled WGS sequence"/>
</dbReference>
<dbReference type="HAMAP" id="MF_02095">
    <property type="entry name" value="CysQ"/>
    <property type="match status" value="1"/>
</dbReference>
<evidence type="ECO:0000313" key="5">
    <source>
        <dbReference type="EMBL" id="MCG2590820.1"/>
    </source>
</evidence>
<proteinExistence type="inferred from homology"/>
<name>A0ABS9KJ01_9BACT</name>
<dbReference type="NCBIfam" id="TIGR01331">
    <property type="entry name" value="bisphos_cysQ"/>
    <property type="match status" value="1"/>
</dbReference>
<dbReference type="RefSeq" id="WP_237856310.1">
    <property type="nucleotide sequence ID" value="NZ_JAKLWS010000045.1"/>
</dbReference>
<evidence type="ECO:0000256" key="3">
    <source>
        <dbReference type="ARBA" id="ARBA00022842"/>
    </source>
</evidence>
<feature type="binding site" evidence="4">
    <location>
        <position position="84"/>
    </location>
    <ligand>
        <name>Mg(2+)</name>
        <dbReference type="ChEBI" id="CHEBI:18420"/>
        <label>1</label>
    </ligand>
</feature>
<keyword evidence="2 4" id="KW-0479">Metal-binding</keyword>
<reference evidence="5" key="1">
    <citation type="submission" date="2022-01" db="EMBL/GenBank/DDBJ databases">
        <authorList>
            <person name="Wang Y."/>
        </authorList>
    </citation>
    <scope>NUCLEOTIDE SEQUENCE</scope>
    <source>
        <strain evidence="5">WB101</strain>
    </source>
</reference>
<evidence type="ECO:0000256" key="2">
    <source>
        <dbReference type="ARBA" id="ARBA00022723"/>
    </source>
</evidence>
<feature type="binding site" evidence="4">
    <location>
        <begin position="86"/>
        <end position="89"/>
    </location>
    <ligand>
        <name>substrate</name>
    </ligand>
</feature>
<comment type="caution">
    <text evidence="5">The sequence shown here is derived from an EMBL/GenBank/DDBJ whole genome shotgun (WGS) entry which is preliminary data.</text>
</comment>
<gene>
    <name evidence="4 5" type="primary">cysQ</name>
    <name evidence="5" type="ORF">L6773_19780</name>
</gene>
<dbReference type="EMBL" id="JAKLWS010000045">
    <property type="protein sequence ID" value="MCG2590820.1"/>
    <property type="molecule type" value="Genomic_DNA"/>
</dbReference>
<dbReference type="PANTHER" id="PTHR43028">
    <property type="entry name" value="3'(2'),5'-BISPHOSPHATE NUCLEOTIDASE 1"/>
    <property type="match status" value="1"/>
</dbReference>
<dbReference type="SUPFAM" id="SSF56655">
    <property type="entry name" value="Carbohydrate phosphatase"/>
    <property type="match status" value="1"/>
</dbReference>
<keyword evidence="4 5" id="KW-0378">Hydrolase</keyword>
<dbReference type="Pfam" id="PF00459">
    <property type="entry name" value="Inositol_P"/>
    <property type="match status" value="1"/>
</dbReference>
<keyword evidence="6" id="KW-1185">Reference proteome</keyword>
<keyword evidence="4" id="KW-0472">Membrane</keyword>
<comment type="catalytic activity">
    <reaction evidence="1 4">
        <text>adenosine 3',5'-bisphosphate + H2O = AMP + phosphate</text>
        <dbReference type="Rhea" id="RHEA:10040"/>
        <dbReference type="ChEBI" id="CHEBI:15377"/>
        <dbReference type="ChEBI" id="CHEBI:43474"/>
        <dbReference type="ChEBI" id="CHEBI:58343"/>
        <dbReference type="ChEBI" id="CHEBI:456215"/>
        <dbReference type="EC" id="3.1.3.7"/>
    </reaction>
</comment>
<feature type="binding site" evidence="4">
    <location>
        <position position="86"/>
    </location>
    <ligand>
        <name>Mg(2+)</name>
        <dbReference type="ChEBI" id="CHEBI:18420"/>
        <label>1</label>
    </ligand>
</feature>
<evidence type="ECO:0000256" key="1">
    <source>
        <dbReference type="ARBA" id="ARBA00001625"/>
    </source>
</evidence>
<dbReference type="CDD" id="cd01638">
    <property type="entry name" value="CysQ"/>
    <property type="match status" value="1"/>
</dbReference>
<feature type="binding site" evidence="4">
    <location>
        <position position="87"/>
    </location>
    <ligand>
        <name>Mg(2+)</name>
        <dbReference type="ChEBI" id="CHEBI:18420"/>
        <label>2</label>
    </ligand>
</feature>
<comment type="similarity">
    <text evidence="4">Belongs to the inositol monophosphatase superfamily. CysQ family.</text>
</comment>